<name>A0AAU9ISD1_9CILI</name>
<dbReference type="PANTHER" id="PTHR31319">
    <property type="entry name" value="ZINC FINGER PROTEIN CONSTANS-LIKE 4"/>
    <property type="match status" value="1"/>
</dbReference>
<comment type="subcellular location">
    <subcellularLocation>
        <location evidence="1">Nucleus</location>
    </subcellularLocation>
</comment>
<keyword evidence="5" id="KW-1185">Reference proteome</keyword>
<dbReference type="Pfam" id="PF06203">
    <property type="entry name" value="CCT"/>
    <property type="match status" value="1"/>
</dbReference>
<dbReference type="GO" id="GO:0005634">
    <property type="term" value="C:nucleus"/>
    <property type="evidence" value="ECO:0007669"/>
    <property type="project" value="UniProtKB-SubCell"/>
</dbReference>
<organism evidence="4 5">
    <name type="scientific">Blepharisma stoltei</name>
    <dbReference type="NCBI Taxonomy" id="1481888"/>
    <lineage>
        <taxon>Eukaryota</taxon>
        <taxon>Sar</taxon>
        <taxon>Alveolata</taxon>
        <taxon>Ciliophora</taxon>
        <taxon>Postciliodesmatophora</taxon>
        <taxon>Heterotrichea</taxon>
        <taxon>Heterotrichida</taxon>
        <taxon>Blepharismidae</taxon>
        <taxon>Blepharisma</taxon>
    </lineage>
</organism>
<evidence type="ECO:0000259" key="3">
    <source>
        <dbReference type="PROSITE" id="PS51017"/>
    </source>
</evidence>
<evidence type="ECO:0000313" key="5">
    <source>
        <dbReference type="Proteomes" id="UP001162131"/>
    </source>
</evidence>
<reference evidence="4" key="1">
    <citation type="submission" date="2021-09" db="EMBL/GenBank/DDBJ databases">
        <authorList>
            <consortium name="AG Swart"/>
            <person name="Singh M."/>
            <person name="Singh A."/>
            <person name="Seah K."/>
            <person name="Emmerich C."/>
        </authorList>
    </citation>
    <scope>NUCLEOTIDE SEQUENCE</scope>
    <source>
        <strain evidence="4">ATCC30299</strain>
    </source>
</reference>
<accession>A0AAU9ISD1</accession>
<dbReference type="InterPro" id="IPR010402">
    <property type="entry name" value="CCT_domain"/>
</dbReference>
<gene>
    <name evidence="4" type="ORF">BSTOLATCC_MIC15487</name>
</gene>
<dbReference type="Proteomes" id="UP001162131">
    <property type="component" value="Unassembled WGS sequence"/>
</dbReference>
<evidence type="ECO:0000313" key="4">
    <source>
        <dbReference type="EMBL" id="CAG9316043.1"/>
    </source>
</evidence>
<protein>
    <recommendedName>
        <fullName evidence="3">CCT domain-containing protein</fullName>
    </recommendedName>
</protein>
<dbReference type="PANTHER" id="PTHR31319:SF77">
    <property type="entry name" value="ZINC FINGER PROTEIN CONSTANS-LIKE 4"/>
    <property type="match status" value="1"/>
</dbReference>
<comment type="caution">
    <text evidence="4">The sequence shown here is derived from an EMBL/GenBank/DDBJ whole genome shotgun (WGS) entry which is preliminary data.</text>
</comment>
<evidence type="ECO:0000256" key="1">
    <source>
        <dbReference type="ARBA" id="ARBA00004123"/>
    </source>
</evidence>
<keyword evidence="2" id="KW-0539">Nucleus</keyword>
<dbReference type="PROSITE" id="PS51017">
    <property type="entry name" value="CCT"/>
    <property type="match status" value="1"/>
</dbReference>
<dbReference type="EMBL" id="CAJZBQ010000015">
    <property type="protein sequence ID" value="CAG9316043.1"/>
    <property type="molecule type" value="Genomic_DNA"/>
</dbReference>
<proteinExistence type="predicted"/>
<feature type="domain" description="CCT" evidence="3">
    <location>
        <begin position="85"/>
        <end position="127"/>
    </location>
</feature>
<dbReference type="AlphaFoldDB" id="A0AAU9ISD1"/>
<dbReference type="InterPro" id="IPR045281">
    <property type="entry name" value="CONSTANS-like"/>
</dbReference>
<sequence>MPEMEGWDPNFLFLLDPNFMPKDSQEMRRLMSQPFDYYPMMNPENIDQQYRNQKEKVESENQFLPKPQIIYDNTKKIGTLTLEERKIKIERYLEKRKRRTFSKRIAYACRKRVADSRIRIKGRFVTKVQADALKGLENDKNNVSLPLNYEKRN</sequence>
<evidence type="ECO:0000256" key="2">
    <source>
        <dbReference type="ARBA" id="ARBA00023242"/>
    </source>
</evidence>